<gene>
    <name evidence="1" type="ORF">AABB24_008308</name>
</gene>
<dbReference type="EMBL" id="JBJKTR010000004">
    <property type="protein sequence ID" value="KAL3371708.1"/>
    <property type="molecule type" value="Genomic_DNA"/>
</dbReference>
<evidence type="ECO:0000313" key="1">
    <source>
        <dbReference type="EMBL" id="KAL3371708.1"/>
    </source>
</evidence>
<sequence length="119" mass="13946">MVMEYLSRILNKMSFTQLKFHPMYRMTKLTHLIFADDLMIFYKGDMSLVTRVIEALDYFRRVTGLIANLDKSNIFIAGVGDEVKQNILTKNEFAVGTLPIKYLNCHLPQRSRQRWIANN</sequence>
<protein>
    <recommendedName>
        <fullName evidence="3">Reverse transcriptase domain-containing protein</fullName>
    </recommendedName>
</protein>
<organism evidence="1 2">
    <name type="scientific">Solanum stoloniferum</name>
    <dbReference type="NCBI Taxonomy" id="62892"/>
    <lineage>
        <taxon>Eukaryota</taxon>
        <taxon>Viridiplantae</taxon>
        <taxon>Streptophyta</taxon>
        <taxon>Embryophyta</taxon>
        <taxon>Tracheophyta</taxon>
        <taxon>Spermatophyta</taxon>
        <taxon>Magnoliopsida</taxon>
        <taxon>eudicotyledons</taxon>
        <taxon>Gunneridae</taxon>
        <taxon>Pentapetalae</taxon>
        <taxon>asterids</taxon>
        <taxon>lamiids</taxon>
        <taxon>Solanales</taxon>
        <taxon>Solanaceae</taxon>
        <taxon>Solanoideae</taxon>
        <taxon>Solaneae</taxon>
        <taxon>Solanum</taxon>
    </lineage>
</organism>
<proteinExistence type="predicted"/>
<keyword evidence="2" id="KW-1185">Reference proteome</keyword>
<accession>A0ABD2USZ8</accession>
<dbReference type="Proteomes" id="UP001627284">
    <property type="component" value="Unassembled WGS sequence"/>
</dbReference>
<comment type="caution">
    <text evidence="1">The sequence shown here is derived from an EMBL/GenBank/DDBJ whole genome shotgun (WGS) entry which is preliminary data.</text>
</comment>
<reference evidence="1 2" key="1">
    <citation type="submission" date="2024-05" db="EMBL/GenBank/DDBJ databases">
        <title>De novo assembly of an allotetraploid wild potato.</title>
        <authorList>
            <person name="Hosaka A.J."/>
        </authorList>
    </citation>
    <scope>NUCLEOTIDE SEQUENCE [LARGE SCALE GENOMIC DNA]</scope>
    <source>
        <tissue evidence="1">Young leaves</tissue>
    </source>
</reference>
<dbReference type="AlphaFoldDB" id="A0ABD2USZ8"/>
<name>A0ABD2USZ8_9SOLN</name>
<evidence type="ECO:0008006" key="3">
    <source>
        <dbReference type="Google" id="ProtNLM"/>
    </source>
</evidence>
<evidence type="ECO:0000313" key="2">
    <source>
        <dbReference type="Proteomes" id="UP001627284"/>
    </source>
</evidence>